<dbReference type="EMBL" id="BGPR01016072">
    <property type="protein sequence ID" value="GBN71726.1"/>
    <property type="molecule type" value="Genomic_DNA"/>
</dbReference>
<comment type="caution">
    <text evidence="1">The sequence shown here is derived from an EMBL/GenBank/DDBJ whole genome shotgun (WGS) entry which is preliminary data.</text>
</comment>
<accession>A0A4Y2R8F2</accession>
<evidence type="ECO:0000313" key="1">
    <source>
        <dbReference type="EMBL" id="GBN71726.1"/>
    </source>
</evidence>
<dbReference type="AlphaFoldDB" id="A0A4Y2R8F2"/>
<dbReference type="Proteomes" id="UP000499080">
    <property type="component" value="Unassembled WGS sequence"/>
</dbReference>
<protein>
    <submittedName>
        <fullName evidence="1">Uncharacterized protein</fullName>
    </submittedName>
</protein>
<sequence>MQRISQNKETFHTVSSFLVEKAVSGSLGEIQSVRKFCSGDLLVEVTSREQSQQILKLKALGTIPVFVTAHTFLNTCKEVITCVELLHEIAEKNHRRVEFRGSDSCAPYFYSARWTTPPHETPNSHIP</sequence>
<organism evidence="1 2">
    <name type="scientific">Araneus ventricosus</name>
    <name type="common">Orbweaver spider</name>
    <name type="synonym">Epeira ventricosa</name>
    <dbReference type="NCBI Taxonomy" id="182803"/>
    <lineage>
        <taxon>Eukaryota</taxon>
        <taxon>Metazoa</taxon>
        <taxon>Ecdysozoa</taxon>
        <taxon>Arthropoda</taxon>
        <taxon>Chelicerata</taxon>
        <taxon>Arachnida</taxon>
        <taxon>Araneae</taxon>
        <taxon>Araneomorphae</taxon>
        <taxon>Entelegynae</taxon>
        <taxon>Araneoidea</taxon>
        <taxon>Araneidae</taxon>
        <taxon>Araneus</taxon>
    </lineage>
</organism>
<name>A0A4Y2R8F2_ARAVE</name>
<reference evidence="1 2" key="1">
    <citation type="journal article" date="2019" name="Sci. Rep.">
        <title>Orb-weaving spider Araneus ventricosus genome elucidates the spidroin gene catalogue.</title>
        <authorList>
            <person name="Kono N."/>
            <person name="Nakamura H."/>
            <person name="Ohtoshi R."/>
            <person name="Moran D.A.P."/>
            <person name="Shinohara A."/>
            <person name="Yoshida Y."/>
            <person name="Fujiwara M."/>
            <person name="Mori M."/>
            <person name="Tomita M."/>
            <person name="Arakawa K."/>
        </authorList>
    </citation>
    <scope>NUCLEOTIDE SEQUENCE [LARGE SCALE GENOMIC DNA]</scope>
</reference>
<proteinExistence type="predicted"/>
<dbReference type="OrthoDB" id="6485787at2759"/>
<keyword evidence="2" id="KW-1185">Reference proteome</keyword>
<gene>
    <name evidence="1" type="ORF">AVEN_270926_1</name>
</gene>
<evidence type="ECO:0000313" key="2">
    <source>
        <dbReference type="Proteomes" id="UP000499080"/>
    </source>
</evidence>